<dbReference type="GO" id="GO:0006355">
    <property type="term" value="P:regulation of DNA-templated transcription"/>
    <property type="evidence" value="ECO:0007669"/>
    <property type="project" value="InterPro"/>
</dbReference>
<dbReference type="Proteomes" id="UP001155010">
    <property type="component" value="Unassembled WGS sequence"/>
</dbReference>
<protein>
    <submittedName>
        <fullName evidence="2">Uncharacterized protein</fullName>
    </submittedName>
</protein>
<dbReference type="Proteomes" id="UP001155057">
    <property type="component" value="Unassembled WGS sequence"/>
</dbReference>
<reference evidence="2" key="1">
    <citation type="submission" date="2022-08" db="EMBL/GenBank/DDBJ databases">
        <title>Genomic Encyclopedia of Type Strains, Phase V (KMG-V): Genome sequencing to study the core and pangenomes of soil and plant-associated prokaryotes.</title>
        <authorList>
            <person name="Whitman W."/>
        </authorList>
    </citation>
    <scope>NUCLEOTIDE SEQUENCE</scope>
    <source>
        <strain evidence="3">SP2017</strain>
        <strain evidence="2">SP3049</strain>
    </source>
</reference>
<evidence type="ECO:0000313" key="2">
    <source>
        <dbReference type="EMBL" id="MCS3711281.1"/>
    </source>
</evidence>
<sequence>MPSSRSISEPEQEVSQENRTQLNVDIPESLHEKSKTESVESDREMREIAVDISHEYL</sequence>
<dbReference type="Gene3D" id="1.10.1220.10">
    <property type="entry name" value="Met repressor-like"/>
    <property type="match status" value="1"/>
</dbReference>
<feature type="compositionally biased region" description="Polar residues" evidence="1">
    <location>
        <begin position="1"/>
        <end position="23"/>
    </location>
</feature>
<evidence type="ECO:0000313" key="3">
    <source>
        <dbReference type="EMBL" id="MCS3952793.1"/>
    </source>
</evidence>
<evidence type="ECO:0000313" key="4">
    <source>
        <dbReference type="Proteomes" id="UP001155057"/>
    </source>
</evidence>
<comment type="caution">
    <text evidence="2">The sequence shown here is derived from an EMBL/GenBank/DDBJ whole genome shotgun (WGS) entry which is preliminary data.</text>
</comment>
<name>A0A9X2UH11_9BACT</name>
<feature type="region of interest" description="Disordered" evidence="1">
    <location>
        <begin position="1"/>
        <end position="57"/>
    </location>
</feature>
<dbReference type="EMBL" id="JANUBB010000012">
    <property type="protein sequence ID" value="MCS3952793.1"/>
    <property type="molecule type" value="Genomic_DNA"/>
</dbReference>
<feature type="compositionally biased region" description="Basic and acidic residues" evidence="1">
    <location>
        <begin position="28"/>
        <end position="57"/>
    </location>
</feature>
<dbReference type="AlphaFoldDB" id="A0A9X2UH11"/>
<organism evidence="2 4">
    <name type="scientific">Salinibacter ruber</name>
    <dbReference type="NCBI Taxonomy" id="146919"/>
    <lineage>
        <taxon>Bacteria</taxon>
        <taxon>Pseudomonadati</taxon>
        <taxon>Rhodothermota</taxon>
        <taxon>Rhodothermia</taxon>
        <taxon>Rhodothermales</taxon>
        <taxon>Salinibacteraceae</taxon>
        <taxon>Salinibacter</taxon>
    </lineage>
</organism>
<accession>A0A9X2UH11</accession>
<proteinExistence type="predicted"/>
<dbReference type="InterPro" id="IPR013321">
    <property type="entry name" value="Arc_rbn_hlx_hlx"/>
</dbReference>
<evidence type="ECO:0000256" key="1">
    <source>
        <dbReference type="SAM" id="MobiDB-lite"/>
    </source>
</evidence>
<gene>
    <name evidence="2" type="ORF">GGP61_002914</name>
    <name evidence="3" type="ORF">GGP83_002766</name>
</gene>
<dbReference type="EMBL" id="JANUAE010000012">
    <property type="protein sequence ID" value="MCS3711281.1"/>
    <property type="molecule type" value="Genomic_DNA"/>
</dbReference>
<dbReference type="InterPro" id="IPR010985">
    <property type="entry name" value="Ribbon_hlx_hlx"/>
</dbReference>
<dbReference type="SUPFAM" id="SSF47598">
    <property type="entry name" value="Ribbon-helix-helix"/>
    <property type="match status" value="1"/>
</dbReference>